<dbReference type="Proteomes" id="UP001064106">
    <property type="component" value="Unassembled WGS sequence"/>
</dbReference>
<protein>
    <submittedName>
        <fullName evidence="1">Uncharacterized protein</fullName>
    </submittedName>
</protein>
<gene>
    <name evidence="1" type="ORF">MA04_02115</name>
</gene>
<sequence length="62" mass="6531">MLEAATGETAAFIQRAEHDEGIRGGLAHVTGLPLIDLPGDVAVVPSYLMIVHLDQQGEPRGP</sequence>
<evidence type="ECO:0000313" key="1">
    <source>
        <dbReference type="EMBL" id="MCU5782815.1"/>
    </source>
</evidence>
<dbReference type="EMBL" id="ARXS01000011">
    <property type="protein sequence ID" value="MCU5782815.1"/>
    <property type="molecule type" value="Genomic_DNA"/>
</dbReference>
<organism evidence="1 2">
    <name type="scientific">Alloalcanivorax balearicus MACL04</name>
    <dbReference type="NCBI Taxonomy" id="1177182"/>
    <lineage>
        <taxon>Bacteria</taxon>
        <taxon>Pseudomonadati</taxon>
        <taxon>Pseudomonadota</taxon>
        <taxon>Gammaproteobacteria</taxon>
        <taxon>Oceanospirillales</taxon>
        <taxon>Alcanivoracaceae</taxon>
        <taxon>Alloalcanivorax</taxon>
    </lineage>
</organism>
<proteinExistence type="predicted"/>
<reference evidence="1" key="1">
    <citation type="submission" date="2012-09" db="EMBL/GenBank/DDBJ databases">
        <title>Genome Sequence of alkane-degrading Bacterium Alcanivorax balearicus MACL04.</title>
        <authorList>
            <person name="Lai Q."/>
            <person name="Shao Z."/>
        </authorList>
    </citation>
    <scope>NUCLEOTIDE SEQUENCE</scope>
    <source>
        <strain evidence="1">MACL04</strain>
    </source>
</reference>
<accession>A0ABT2QZ58</accession>
<comment type="caution">
    <text evidence="1">The sequence shown here is derived from an EMBL/GenBank/DDBJ whole genome shotgun (WGS) entry which is preliminary data.</text>
</comment>
<keyword evidence="2" id="KW-1185">Reference proteome</keyword>
<evidence type="ECO:0000313" key="2">
    <source>
        <dbReference type="Proteomes" id="UP001064106"/>
    </source>
</evidence>
<name>A0ABT2QZ58_9GAMM</name>